<dbReference type="InterPro" id="IPR001498">
    <property type="entry name" value="Impact_N"/>
</dbReference>
<dbReference type="GO" id="GO:0006446">
    <property type="term" value="P:regulation of translational initiation"/>
    <property type="evidence" value="ECO:0007669"/>
    <property type="project" value="TreeGrafter"/>
</dbReference>
<dbReference type="InterPro" id="IPR023582">
    <property type="entry name" value="Impact"/>
</dbReference>
<organism evidence="3 4">
    <name type="scientific">Ureaplasma parvum serovar 3 (strain ATCC 27815 / 27 / NCTC 11736)</name>
    <dbReference type="NCBI Taxonomy" id="505682"/>
    <lineage>
        <taxon>Bacteria</taxon>
        <taxon>Bacillati</taxon>
        <taxon>Mycoplasmatota</taxon>
        <taxon>Mycoplasmoidales</taxon>
        <taxon>Mycoplasmoidaceae</taxon>
        <taxon>Ureaplasma</taxon>
    </lineage>
</organism>
<proteinExistence type="inferred from homology"/>
<dbReference type="EMBL" id="CP000942">
    <property type="protein sequence ID" value="ACA32843.1"/>
    <property type="molecule type" value="Genomic_DNA"/>
</dbReference>
<dbReference type="InterPro" id="IPR020568">
    <property type="entry name" value="Ribosomal_Su5_D2-typ_SF"/>
</dbReference>
<dbReference type="GO" id="GO:0005737">
    <property type="term" value="C:cytoplasm"/>
    <property type="evidence" value="ECO:0007669"/>
    <property type="project" value="TreeGrafter"/>
</dbReference>
<evidence type="ECO:0000313" key="3">
    <source>
        <dbReference type="EMBL" id="ACA32843.1"/>
    </source>
</evidence>
<evidence type="ECO:0000259" key="2">
    <source>
        <dbReference type="Pfam" id="PF01205"/>
    </source>
</evidence>
<reference evidence="3 4" key="1">
    <citation type="submission" date="2008-02" db="EMBL/GenBank/DDBJ databases">
        <title>Genome sequence of Ureaplasma parvum serovar 3.</title>
        <authorList>
            <person name="Methe B.A."/>
            <person name="Glass J."/>
            <person name="Waites K."/>
            <person name="Shrivastava S."/>
        </authorList>
    </citation>
    <scope>NUCLEOTIDE SEQUENCE [LARGE SCALE GENOMIC DNA]</scope>
    <source>
        <strain evidence="4">ATCC 27815 / 27 / NCTC 11736</strain>
    </source>
</reference>
<evidence type="ECO:0000256" key="1">
    <source>
        <dbReference type="ARBA" id="ARBA00007665"/>
    </source>
</evidence>
<dbReference type="Gene3D" id="3.30.230.30">
    <property type="entry name" value="Impact, N-terminal domain"/>
    <property type="match status" value="1"/>
</dbReference>
<comment type="similarity">
    <text evidence="1">Belongs to the IMPACT family.</text>
</comment>
<sequence length="195" mass="22863">MSFKTIAYTQKNIKIIKKSKFITIVEPISDKNEVQSLFKKYKEQYYDATHICFAYVIGREFNYMKAYDDGEPNGTAGIPILNIIKIKSLTNVIIFVVRYFGGIKLGTGGLIRAYSQCAKEIIDNCEIIILQKYFYYKVVYKLKNTKFAKQILTSISYEKLIESYEDDRVILKIRINTKINIFMSKIEFIFIKHDY</sequence>
<dbReference type="HOGENOM" id="CLU_083552_1_0_14"/>
<dbReference type="AlphaFoldDB" id="A0A2C9DY85"/>
<accession>A0A2C9DY85</accession>
<dbReference type="Pfam" id="PF01205">
    <property type="entry name" value="Impact_N"/>
    <property type="match status" value="1"/>
</dbReference>
<gene>
    <name evidence="3" type="ordered locus">UPA3_0270</name>
</gene>
<dbReference type="PANTHER" id="PTHR16301:SF20">
    <property type="entry name" value="IMPACT FAMILY MEMBER YIGZ"/>
    <property type="match status" value="1"/>
</dbReference>
<dbReference type="SUPFAM" id="SSF54211">
    <property type="entry name" value="Ribosomal protein S5 domain 2-like"/>
    <property type="match status" value="1"/>
</dbReference>
<protein>
    <recommendedName>
        <fullName evidence="2">Impact N-terminal domain-containing protein</fullName>
    </recommendedName>
</protein>
<dbReference type="RefSeq" id="WP_010891715.1">
    <property type="nucleotide sequence ID" value="NC_010503.1"/>
</dbReference>
<name>A0A2C9DY85_UREP2</name>
<feature type="domain" description="Impact N-terminal" evidence="2">
    <location>
        <begin position="17"/>
        <end position="122"/>
    </location>
</feature>
<dbReference type="InterPro" id="IPR036956">
    <property type="entry name" value="Impact_N_sf"/>
</dbReference>
<dbReference type="Proteomes" id="UP000002162">
    <property type="component" value="Chromosome"/>
</dbReference>
<evidence type="ECO:0000313" key="4">
    <source>
        <dbReference type="Proteomes" id="UP000002162"/>
    </source>
</evidence>
<dbReference type="KEGG" id="upa:UPA3_0270"/>
<dbReference type="PANTHER" id="PTHR16301">
    <property type="entry name" value="IMPACT-RELATED"/>
    <property type="match status" value="1"/>
</dbReference>
<dbReference type="GeneID" id="29672633"/>